<organism evidence="2 3">
    <name type="scientific">Jatropha curcas</name>
    <name type="common">Barbados nut</name>
    <dbReference type="NCBI Taxonomy" id="180498"/>
    <lineage>
        <taxon>Eukaryota</taxon>
        <taxon>Viridiplantae</taxon>
        <taxon>Streptophyta</taxon>
        <taxon>Embryophyta</taxon>
        <taxon>Tracheophyta</taxon>
        <taxon>Spermatophyta</taxon>
        <taxon>Magnoliopsida</taxon>
        <taxon>eudicotyledons</taxon>
        <taxon>Gunneridae</taxon>
        <taxon>Pentapetalae</taxon>
        <taxon>rosids</taxon>
        <taxon>fabids</taxon>
        <taxon>Malpighiales</taxon>
        <taxon>Euphorbiaceae</taxon>
        <taxon>Crotonoideae</taxon>
        <taxon>Jatropheae</taxon>
        <taxon>Jatropha</taxon>
    </lineage>
</organism>
<comment type="similarity">
    <text evidence="1">Belongs to the ARG7 family.</text>
</comment>
<dbReference type="GO" id="GO:0009733">
    <property type="term" value="P:response to auxin"/>
    <property type="evidence" value="ECO:0007669"/>
    <property type="project" value="InterPro"/>
</dbReference>
<keyword evidence="3" id="KW-1185">Reference proteome</keyword>
<protein>
    <submittedName>
        <fullName evidence="2">Uncharacterized protein</fullName>
    </submittedName>
</protein>
<dbReference type="PANTHER" id="PTHR31175">
    <property type="entry name" value="AUXIN-RESPONSIVE FAMILY PROTEIN"/>
    <property type="match status" value="1"/>
</dbReference>
<dbReference type="PANTHER" id="PTHR31175:SF113">
    <property type="entry name" value="BINDING PROTEIN, PUTATIVE-RELATED"/>
    <property type="match status" value="1"/>
</dbReference>
<evidence type="ECO:0000313" key="2">
    <source>
        <dbReference type="EMBL" id="KDP29980.1"/>
    </source>
</evidence>
<sequence>MISTKKLLKLARKWQKLAALKRKRITSPRTNNLDNRSCSTSSMAEKGHFVVYSTDQKRFEIPLEYLNNKMIRELFNMAEEEFGMQSNGPPTLPCDTELMLYAIDLIKQQVTRDVENAFLMSISSSCFSVSSCLQDQITSHQLPICSF</sequence>
<name>A0A067KCK9_JATCU</name>
<evidence type="ECO:0000313" key="3">
    <source>
        <dbReference type="Proteomes" id="UP000027138"/>
    </source>
</evidence>
<accession>A0A067KCK9</accession>
<evidence type="ECO:0000256" key="1">
    <source>
        <dbReference type="ARBA" id="ARBA00006974"/>
    </source>
</evidence>
<dbReference type="EMBL" id="KK914719">
    <property type="protein sequence ID" value="KDP29980.1"/>
    <property type="molecule type" value="Genomic_DNA"/>
</dbReference>
<reference evidence="2 3" key="1">
    <citation type="journal article" date="2014" name="PLoS ONE">
        <title>Global Analysis of Gene Expression Profiles in Physic Nut (Jatropha curcas L.) Seedlings Exposed to Salt Stress.</title>
        <authorList>
            <person name="Zhang L."/>
            <person name="Zhang C."/>
            <person name="Wu P."/>
            <person name="Chen Y."/>
            <person name="Li M."/>
            <person name="Jiang H."/>
            <person name="Wu G."/>
        </authorList>
    </citation>
    <scope>NUCLEOTIDE SEQUENCE [LARGE SCALE GENOMIC DNA]</scope>
    <source>
        <strain evidence="3">cv. GZQX0401</strain>
        <tissue evidence="2">Young leaves</tissue>
    </source>
</reference>
<dbReference type="Pfam" id="PF02519">
    <property type="entry name" value="Auxin_inducible"/>
    <property type="match status" value="1"/>
</dbReference>
<dbReference type="OrthoDB" id="841641at2759"/>
<gene>
    <name evidence="2" type="ORF">JCGZ_18747</name>
</gene>
<dbReference type="STRING" id="180498.A0A067KCK9"/>
<dbReference type="KEGG" id="jcu:105641457"/>
<dbReference type="Proteomes" id="UP000027138">
    <property type="component" value="Unassembled WGS sequence"/>
</dbReference>
<proteinExistence type="inferred from homology"/>
<dbReference type="AlphaFoldDB" id="A0A067KCK9"/>
<dbReference type="InterPro" id="IPR003676">
    <property type="entry name" value="SAUR_fam"/>
</dbReference>